<evidence type="ECO:0000313" key="1">
    <source>
        <dbReference type="EMBL" id="SOD17741.1"/>
    </source>
</evidence>
<protein>
    <recommendedName>
        <fullName evidence="3">YD repeat-containing protein</fullName>
    </recommendedName>
</protein>
<name>A0A286A7D1_9SPHI</name>
<dbReference type="AlphaFoldDB" id="A0A286A7D1"/>
<organism evidence="1 2">
    <name type="scientific">Pedobacter xixiisoli</name>
    <dbReference type="NCBI Taxonomy" id="1476464"/>
    <lineage>
        <taxon>Bacteria</taxon>
        <taxon>Pseudomonadati</taxon>
        <taxon>Bacteroidota</taxon>
        <taxon>Sphingobacteriia</taxon>
        <taxon>Sphingobacteriales</taxon>
        <taxon>Sphingobacteriaceae</taxon>
        <taxon>Pedobacter</taxon>
    </lineage>
</organism>
<dbReference type="Proteomes" id="UP000219281">
    <property type="component" value="Unassembled WGS sequence"/>
</dbReference>
<gene>
    <name evidence="1" type="ORF">SAMN06297358_2664</name>
</gene>
<dbReference type="Gene3D" id="2.60.120.260">
    <property type="entry name" value="Galactose-binding domain-like"/>
    <property type="match status" value="1"/>
</dbReference>
<dbReference type="EMBL" id="OCMT01000003">
    <property type="protein sequence ID" value="SOD17741.1"/>
    <property type="molecule type" value="Genomic_DNA"/>
</dbReference>
<accession>A0A286A7D1</accession>
<evidence type="ECO:0008006" key="3">
    <source>
        <dbReference type="Google" id="ProtNLM"/>
    </source>
</evidence>
<evidence type="ECO:0000313" key="2">
    <source>
        <dbReference type="Proteomes" id="UP000219281"/>
    </source>
</evidence>
<proteinExistence type="predicted"/>
<keyword evidence="2" id="KW-1185">Reference proteome</keyword>
<sequence length="330" mass="36192">METDLLISKYLPMKKLILLCAFTTLVAATFAQQISSLSVHNSCNTGARVCQNRGLETDPVATQSECSGLLQPQFFKLEMAAAGNFQLVTYNHTGTYTLYGPMAGFDLNACQQIALGQVAQVGGNLSGTSSIAHQQGYYILRVDFTTCASIGNFYKVRMEINAPQATCRDHKTGCKDCIGSFSPGPGKYLVSAWVKDDKSDHNVGYEHPAILVSYVGASDTSYLKPSGAVIDGWQRIDGLVNVPNGASQIKIGLHCEQGNCLFDDVRFIPIEGSMLSYVYDPVTLRLVAELDERNYATLYEYDEEGKLIRTKKETEKGIMTISEGRTNIRK</sequence>
<reference evidence="2" key="1">
    <citation type="submission" date="2017-09" db="EMBL/GenBank/DDBJ databases">
        <authorList>
            <person name="Varghese N."/>
            <person name="Submissions S."/>
        </authorList>
    </citation>
    <scope>NUCLEOTIDE SEQUENCE [LARGE SCALE GENOMIC DNA]</scope>
    <source>
        <strain evidence="2">CGMCC 1.12803</strain>
    </source>
</reference>